<dbReference type="Pfam" id="PF00395">
    <property type="entry name" value="SLH"/>
    <property type="match status" value="1"/>
</dbReference>
<name>A0ABW0K7J4_9BACL</name>
<dbReference type="PROSITE" id="PS51272">
    <property type="entry name" value="SLH"/>
    <property type="match status" value="1"/>
</dbReference>
<gene>
    <name evidence="2" type="ORF">ACFPOG_13890</name>
</gene>
<comment type="caution">
    <text evidence="2">The sequence shown here is derived from an EMBL/GenBank/DDBJ whole genome shotgun (WGS) entry which is preliminary data.</text>
</comment>
<evidence type="ECO:0000259" key="1">
    <source>
        <dbReference type="PROSITE" id="PS51272"/>
    </source>
</evidence>
<sequence length="79" mass="8607">MIPHENGSPFWFTKGLQHGLAEQTNAYLQADIAQWALDAVATLSANHIMDGYANGTFMPQGQTTRAEAVTAVFRAFNGH</sequence>
<evidence type="ECO:0000313" key="2">
    <source>
        <dbReference type="EMBL" id="MFC5449355.1"/>
    </source>
</evidence>
<dbReference type="RefSeq" id="WP_270879749.1">
    <property type="nucleotide sequence ID" value="NZ_JAQFVF010000026.1"/>
</dbReference>
<accession>A0ABW0K7J4</accession>
<dbReference type="EMBL" id="JBHSMJ010000018">
    <property type="protein sequence ID" value="MFC5449355.1"/>
    <property type="molecule type" value="Genomic_DNA"/>
</dbReference>
<organism evidence="2 3">
    <name type="scientific">Paenibacillus aestuarii</name>
    <dbReference type="NCBI Taxonomy" id="516965"/>
    <lineage>
        <taxon>Bacteria</taxon>
        <taxon>Bacillati</taxon>
        <taxon>Bacillota</taxon>
        <taxon>Bacilli</taxon>
        <taxon>Bacillales</taxon>
        <taxon>Paenibacillaceae</taxon>
        <taxon>Paenibacillus</taxon>
    </lineage>
</organism>
<evidence type="ECO:0000313" key="3">
    <source>
        <dbReference type="Proteomes" id="UP001596044"/>
    </source>
</evidence>
<protein>
    <submittedName>
        <fullName evidence="2">S-layer homology domain-containing protein</fullName>
    </submittedName>
</protein>
<proteinExistence type="predicted"/>
<feature type="domain" description="SLH" evidence="1">
    <location>
        <begin position="23"/>
        <end position="79"/>
    </location>
</feature>
<dbReference type="InterPro" id="IPR001119">
    <property type="entry name" value="SLH_dom"/>
</dbReference>
<reference evidence="3" key="1">
    <citation type="journal article" date="2019" name="Int. J. Syst. Evol. Microbiol.">
        <title>The Global Catalogue of Microorganisms (GCM) 10K type strain sequencing project: providing services to taxonomists for standard genome sequencing and annotation.</title>
        <authorList>
            <consortium name="The Broad Institute Genomics Platform"/>
            <consortium name="The Broad Institute Genome Sequencing Center for Infectious Disease"/>
            <person name="Wu L."/>
            <person name="Ma J."/>
        </authorList>
    </citation>
    <scope>NUCLEOTIDE SEQUENCE [LARGE SCALE GENOMIC DNA]</scope>
    <source>
        <strain evidence="3">KACC 11904</strain>
    </source>
</reference>
<keyword evidence="3" id="KW-1185">Reference proteome</keyword>
<dbReference type="Proteomes" id="UP001596044">
    <property type="component" value="Unassembled WGS sequence"/>
</dbReference>